<dbReference type="GO" id="GO:0005886">
    <property type="term" value="C:plasma membrane"/>
    <property type="evidence" value="ECO:0007669"/>
    <property type="project" value="UniProtKB-SubCell"/>
</dbReference>
<keyword evidence="7 8" id="KW-0472">Membrane</keyword>
<evidence type="ECO:0000256" key="6">
    <source>
        <dbReference type="ARBA" id="ARBA00022989"/>
    </source>
</evidence>
<dbReference type="Proteomes" id="UP000229334">
    <property type="component" value="Unassembled WGS sequence"/>
</dbReference>
<evidence type="ECO:0000313" key="9">
    <source>
        <dbReference type="EMBL" id="PIP58033.1"/>
    </source>
</evidence>
<dbReference type="Pfam" id="PF01594">
    <property type="entry name" value="AI-2E_transport"/>
    <property type="match status" value="1"/>
</dbReference>
<dbReference type="GO" id="GO:0055085">
    <property type="term" value="P:transmembrane transport"/>
    <property type="evidence" value="ECO:0007669"/>
    <property type="project" value="TreeGrafter"/>
</dbReference>
<comment type="caution">
    <text evidence="9">The sequence shown here is derived from an EMBL/GenBank/DDBJ whole genome shotgun (WGS) entry which is preliminary data.</text>
</comment>
<dbReference type="AlphaFoldDB" id="A0A2H0BK32"/>
<sequence>MSEKSDLVKVSFTYGGLFRFFLVLALLVLAYYLQDLLIVLLTAVVVAAAVRPFARWFESWHLPRTVAVLLVYGISFSVIIGTVYFFIPPIFNELIDLAVTLPHQLNVFLLGNPTWNVVSPLTSNFIKDFSVLDLANSSASAYLPAIPTNIASTIRFLFNSIFDLTLIIVISFYLAVQTNGIEDLIRLISPLRNEKYVLGLWKRVETKIGRWLQGQLLLGLIIGPIVFLGLTLLGVKYALTLAILASVFELIPLFGPILSSVPAILLGFSVSAPVGLMVLGLYIVVQQFENHLIYPLVVRKIIGVPPLVVIISLIIGANLAGFLGIILAVPAATLLMELVSDLAASKGQFRLQQKINAPEEDVA</sequence>
<evidence type="ECO:0000256" key="2">
    <source>
        <dbReference type="ARBA" id="ARBA00009773"/>
    </source>
</evidence>
<organism evidence="9 10">
    <name type="scientific">Candidatus Vogelbacteria bacterium CG22_combo_CG10-13_8_21_14_all_37_9</name>
    <dbReference type="NCBI Taxonomy" id="1975046"/>
    <lineage>
        <taxon>Bacteria</taxon>
        <taxon>Candidatus Vogeliibacteriota</taxon>
    </lineage>
</organism>
<name>A0A2H0BK32_9BACT</name>
<evidence type="ECO:0000256" key="8">
    <source>
        <dbReference type="SAM" id="Phobius"/>
    </source>
</evidence>
<comment type="similarity">
    <text evidence="2">Belongs to the autoinducer-2 exporter (AI-2E) (TC 2.A.86) family.</text>
</comment>
<keyword evidence="6 8" id="KW-1133">Transmembrane helix</keyword>
<feature type="transmembrane region" description="Helical" evidence="8">
    <location>
        <begin position="36"/>
        <end position="54"/>
    </location>
</feature>
<feature type="transmembrane region" description="Helical" evidence="8">
    <location>
        <begin position="12"/>
        <end position="30"/>
    </location>
</feature>
<keyword evidence="5 8" id="KW-0812">Transmembrane</keyword>
<protein>
    <recommendedName>
        <fullName evidence="11">AI-2E family transporter</fullName>
    </recommendedName>
</protein>
<evidence type="ECO:0008006" key="11">
    <source>
        <dbReference type="Google" id="ProtNLM"/>
    </source>
</evidence>
<evidence type="ECO:0000256" key="7">
    <source>
        <dbReference type="ARBA" id="ARBA00023136"/>
    </source>
</evidence>
<comment type="subcellular location">
    <subcellularLocation>
        <location evidence="1">Cell membrane</location>
        <topology evidence="1">Multi-pass membrane protein</topology>
    </subcellularLocation>
</comment>
<dbReference type="PANTHER" id="PTHR21716">
    <property type="entry name" value="TRANSMEMBRANE PROTEIN"/>
    <property type="match status" value="1"/>
</dbReference>
<feature type="transmembrane region" description="Helical" evidence="8">
    <location>
        <begin position="216"/>
        <end position="244"/>
    </location>
</feature>
<dbReference type="InterPro" id="IPR002549">
    <property type="entry name" value="AI-2E-like"/>
</dbReference>
<gene>
    <name evidence="9" type="ORF">COX02_02385</name>
</gene>
<proteinExistence type="inferred from homology"/>
<evidence type="ECO:0000256" key="4">
    <source>
        <dbReference type="ARBA" id="ARBA00022475"/>
    </source>
</evidence>
<evidence type="ECO:0000256" key="1">
    <source>
        <dbReference type="ARBA" id="ARBA00004651"/>
    </source>
</evidence>
<feature type="transmembrane region" description="Helical" evidence="8">
    <location>
        <begin position="156"/>
        <end position="176"/>
    </location>
</feature>
<reference evidence="9 10" key="1">
    <citation type="submission" date="2017-09" db="EMBL/GenBank/DDBJ databases">
        <title>Depth-based differentiation of microbial function through sediment-hosted aquifers and enrichment of novel symbionts in the deep terrestrial subsurface.</title>
        <authorList>
            <person name="Probst A.J."/>
            <person name="Ladd B."/>
            <person name="Jarett J.K."/>
            <person name="Geller-Mcgrath D.E."/>
            <person name="Sieber C.M."/>
            <person name="Emerson J.B."/>
            <person name="Anantharaman K."/>
            <person name="Thomas B.C."/>
            <person name="Malmstrom R."/>
            <person name="Stieglmeier M."/>
            <person name="Klingl A."/>
            <person name="Woyke T."/>
            <person name="Ryan C.M."/>
            <person name="Banfield J.F."/>
        </authorList>
    </citation>
    <scope>NUCLEOTIDE SEQUENCE [LARGE SCALE GENOMIC DNA]</scope>
    <source>
        <strain evidence="9">CG22_combo_CG10-13_8_21_14_all_37_9</strain>
    </source>
</reference>
<dbReference type="PANTHER" id="PTHR21716:SF53">
    <property type="entry name" value="PERMEASE PERM-RELATED"/>
    <property type="match status" value="1"/>
</dbReference>
<feature type="transmembrane region" description="Helical" evidence="8">
    <location>
        <begin position="264"/>
        <end position="285"/>
    </location>
</feature>
<evidence type="ECO:0000313" key="10">
    <source>
        <dbReference type="Proteomes" id="UP000229334"/>
    </source>
</evidence>
<evidence type="ECO:0000256" key="3">
    <source>
        <dbReference type="ARBA" id="ARBA00022448"/>
    </source>
</evidence>
<keyword evidence="4" id="KW-1003">Cell membrane</keyword>
<feature type="transmembrane region" description="Helical" evidence="8">
    <location>
        <begin position="66"/>
        <end position="87"/>
    </location>
</feature>
<evidence type="ECO:0000256" key="5">
    <source>
        <dbReference type="ARBA" id="ARBA00022692"/>
    </source>
</evidence>
<accession>A0A2H0BK32</accession>
<keyword evidence="3" id="KW-0813">Transport</keyword>
<dbReference type="EMBL" id="PCSX01000036">
    <property type="protein sequence ID" value="PIP58033.1"/>
    <property type="molecule type" value="Genomic_DNA"/>
</dbReference>